<accession>A0A9D9H5E6</accession>
<sequence>MRKLLISAILLILVLVGCETGTDIDEVNTDGSPIWTTVIPESNKYLYGVGRAKLTSAVNSENAAQSAARADLARKIQTTIQEAQTSYTADSSGSVADAYERITVETVNITMRNVKVEQKWTAPDGTVWALVSFHLNELDDLYSLAANDYLTQVEAKKIETENNLAALLLMLSEVEGKDTSQVAAEGTAMAEDIIAQCTEILEAIDSDVLAAALAERFDS</sequence>
<gene>
    <name evidence="3" type="ORF">IAA97_08640</name>
</gene>
<organism evidence="3 4">
    <name type="scientific">Candidatus Ornithospirochaeta stercoripullorum</name>
    <dbReference type="NCBI Taxonomy" id="2840899"/>
    <lineage>
        <taxon>Bacteria</taxon>
        <taxon>Pseudomonadati</taxon>
        <taxon>Spirochaetota</taxon>
        <taxon>Spirochaetia</taxon>
        <taxon>Spirochaetales</taxon>
        <taxon>Spirochaetaceae</taxon>
        <taxon>Spirochaetaceae incertae sedis</taxon>
        <taxon>Candidatus Ornithospirochaeta</taxon>
    </lineage>
</organism>
<feature type="domain" description="Lipoprotein LPP20-like" evidence="2">
    <location>
        <begin position="33"/>
        <end position="132"/>
    </location>
</feature>
<proteinExistence type="predicted"/>
<dbReference type="PROSITE" id="PS51257">
    <property type="entry name" value="PROKAR_LIPOPROTEIN"/>
    <property type="match status" value="1"/>
</dbReference>
<evidence type="ECO:0000259" key="2">
    <source>
        <dbReference type="Pfam" id="PF02169"/>
    </source>
</evidence>
<comment type="caution">
    <text evidence="3">The sequence shown here is derived from an EMBL/GenBank/DDBJ whole genome shotgun (WGS) entry which is preliminary data.</text>
</comment>
<name>A0A9D9H5E6_9SPIO</name>
<dbReference type="InterPro" id="IPR024952">
    <property type="entry name" value="LPP20-like_dom"/>
</dbReference>
<reference evidence="3" key="2">
    <citation type="journal article" date="2021" name="PeerJ">
        <title>Extensive microbial diversity within the chicken gut microbiome revealed by metagenomics and culture.</title>
        <authorList>
            <person name="Gilroy R."/>
            <person name="Ravi A."/>
            <person name="Getino M."/>
            <person name="Pursley I."/>
            <person name="Horton D.L."/>
            <person name="Alikhan N.F."/>
            <person name="Baker D."/>
            <person name="Gharbi K."/>
            <person name="Hall N."/>
            <person name="Watson M."/>
            <person name="Adriaenssens E.M."/>
            <person name="Foster-Nyarko E."/>
            <person name="Jarju S."/>
            <person name="Secka A."/>
            <person name="Antonio M."/>
            <person name="Oren A."/>
            <person name="Chaudhuri R.R."/>
            <person name="La Ragione R."/>
            <person name="Hildebrand F."/>
            <person name="Pallen M.J."/>
        </authorList>
    </citation>
    <scope>NUCLEOTIDE SEQUENCE</scope>
    <source>
        <strain evidence="3">7293</strain>
    </source>
</reference>
<feature type="signal peptide" evidence="1">
    <location>
        <begin position="1"/>
        <end position="21"/>
    </location>
</feature>
<dbReference type="Pfam" id="PF02169">
    <property type="entry name" value="LPP20"/>
    <property type="match status" value="1"/>
</dbReference>
<reference evidence="3" key="1">
    <citation type="submission" date="2020-10" db="EMBL/GenBank/DDBJ databases">
        <authorList>
            <person name="Gilroy R."/>
        </authorList>
    </citation>
    <scope>NUCLEOTIDE SEQUENCE</scope>
    <source>
        <strain evidence="3">7293</strain>
    </source>
</reference>
<dbReference type="AlphaFoldDB" id="A0A9D9H5E6"/>
<feature type="chain" id="PRO_5039723943" evidence="1">
    <location>
        <begin position="22"/>
        <end position="219"/>
    </location>
</feature>
<keyword evidence="3" id="KW-0449">Lipoprotein</keyword>
<dbReference type="EMBL" id="JADIMT010000097">
    <property type="protein sequence ID" value="MBO8437031.1"/>
    <property type="molecule type" value="Genomic_DNA"/>
</dbReference>
<dbReference type="Gene3D" id="3.10.28.20">
    <property type="entry name" value="Acetamidase/Formamidase-like domains"/>
    <property type="match status" value="1"/>
</dbReference>
<evidence type="ECO:0000256" key="1">
    <source>
        <dbReference type="SAM" id="SignalP"/>
    </source>
</evidence>
<keyword evidence="1" id="KW-0732">Signal</keyword>
<protein>
    <submittedName>
        <fullName evidence="3">LPP20 family lipoprotein</fullName>
    </submittedName>
</protein>
<evidence type="ECO:0000313" key="4">
    <source>
        <dbReference type="Proteomes" id="UP000823615"/>
    </source>
</evidence>
<evidence type="ECO:0000313" key="3">
    <source>
        <dbReference type="EMBL" id="MBO8437031.1"/>
    </source>
</evidence>
<dbReference type="Proteomes" id="UP000823615">
    <property type="component" value="Unassembled WGS sequence"/>
</dbReference>